<dbReference type="Gene3D" id="3.40.1110.10">
    <property type="entry name" value="Calcium-transporting ATPase, cytoplasmic domain N"/>
    <property type="match status" value="1"/>
</dbReference>
<evidence type="ECO:0000256" key="5">
    <source>
        <dbReference type="ARBA" id="ARBA00023136"/>
    </source>
</evidence>
<dbReference type="Gene3D" id="3.40.50.1000">
    <property type="entry name" value="HAD superfamily/HAD-like"/>
    <property type="match status" value="1"/>
</dbReference>
<sequence length="839" mass="92702">MSKQKQPPTNLHNQPESMRNQYARFQPDYESGLTTAQVKERIEQGLTNLPVDTNFKSIPKIIKENTFTYFNLIFLIFTILLVLVQSYHNLTFLPVIVGNILIGIIQEIRSKKILDKLTVLNTTHATVVREGVETAIATKDLVLDDIVLFKAGDQVPADAQVIYGTVKANESLLTGESDEVPKANGDELMSGSFIVSGSCYGRLEKVGADSYISKLTNQAKAMSNEEQSKMIISLNKLVKWVGIFIIPIGITLFSQSYFFNGNSVQKSIVTMEGALIGMIPEGLYLLTTVALALSATRLAREKVLLHNMKSIETLARVNVLCVDKTGTITENEMSVERLVEAKSYHSDDKQKQDLAERVGDFAAAMSEDNATMAAIKSHFSKTSRRKALSFTTFSSVDKFSSVTFDDGTYILGAPEMVLRDQYAQYAGEITPFAETGSRVLVFGRYEGVLTEKLLVNPVIPLGFVLLSNAIRANAKETFTYFSEQDVAIKVISGDNPLTVRHIAKEAGIENADKYVDARKLTTPELIAAALKTNAVFGRVTPEQKKSFVEILKKEGNTVAMTGDGVNDILAMKEADCSIAMASGSDATAHAAQVVLLESDFSKMPQVVMEGRRVVNNIERSSSLFLVKNIFSLLMSLFAVIFSITYPLQPSQITLISLFTIGLPSFFLALEQNKQRIHGNFLLNILGKAIPGGVTDMLIVGALVICGTIFRLSPTDISTTATLLLIVVGFMVLYKISSPMNRFRQLIFFSSLAGMLVFSLFFSKLFSLTKISPTSILLLVILFFTAESIFRFLTKISELIGQYIQSVDRTKMTSMRYVCKSLYKFMFKRGPLKTTEDSMS</sequence>
<dbReference type="Gene3D" id="1.20.1110.10">
    <property type="entry name" value="Calcium-transporting ATPase, transmembrane domain"/>
    <property type="match status" value="1"/>
</dbReference>
<dbReference type="GO" id="GO:0005524">
    <property type="term" value="F:ATP binding"/>
    <property type="evidence" value="ECO:0007669"/>
    <property type="project" value="InterPro"/>
</dbReference>
<dbReference type="InterPro" id="IPR023214">
    <property type="entry name" value="HAD_sf"/>
</dbReference>
<keyword evidence="5 6" id="KW-0472">Membrane</keyword>
<keyword evidence="4 6" id="KW-1133">Transmembrane helix</keyword>
<dbReference type="InterPro" id="IPR018303">
    <property type="entry name" value="ATPase_P-typ_P_site"/>
</dbReference>
<dbReference type="GO" id="GO:0016020">
    <property type="term" value="C:membrane"/>
    <property type="evidence" value="ECO:0007669"/>
    <property type="project" value="UniProtKB-SubCell"/>
</dbReference>
<dbReference type="Proteomes" id="UP000033166">
    <property type="component" value="Chromosome I"/>
</dbReference>
<feature type="transmembrane region" description="Helical" evidence="6">
    <location>
        <begin position="774"/>
        <end position="792"/>
    </location>
</feature>
<dbReference type="AlphaFoldDB" id="A0A0D6DYK2"/>
<dbReference type="STRING" id="1364.LP2241_50044"/>
<feature type="transmembrane region" description="Helical" evidence="6">
    <location>
        <begin position="624"/>
        <end position="645"/>
    </location>
</feature>
<dbReference type="InterPro" id="IPR023299">
    <property type="entry name" value="ATPase_P-typ_cyto_dom_N"/>
</dbReference>
<dbReference type="PRINTS" id="PR00119">
    <property type="entry name" value="CATATPASE"/>
</dbReference>
<reference evidence="9" key="1">
    <citation type="submission" date="2015-01" db="EMBL/GenBank/DDBJ databases">
        <authorList>
            <person name="Andreevskaya M."/>
        </authorList>
    </citation>
    <scope>NUCLEOTIDE SEQUENCE [LARGE SCALE GENOMIC DNA]</scope>
    <source>
        <strain evidence="9">MKFS47</strain>
    </source>
</reference>
<comment type="subcellular location">
    <subcellularLocation>
        <location evidence="1">Membrane</location>
        <topology evidence="1">Multi-pass membrane protein</topology>
    </subcellularLocation>
</comment>
<dbReference type="HOGENOM" id="CLU_002360_5_1_9"/>
<dbReference type="InterPro" id="IPR008250">
    <property type="entry name" value="ATPase_P-typ_transduc_dom_A_sf"/>
</dbReference>
<protein>
    <submittedName>
        <fullName evidence="8">E1-E2 family cation-transporting ATPase</fullName>
    </submittedName>
</protein>
<dbReference type="EMBL" id="LN774769">
    <property type="protein sequence ID" value="CEN28852.1"/>
    <property type="molecule type" value="Genomic_DNA"/>
</dbReference>
<feature type="transmembrane region" description="Helical" evidence="6">
    <location>
        <begin position="745"/>
        <end position="762"/>
    </location>
</feature>
<feature type="transmembrane region" description="Helical" evidence="6">
    <location>
        <begin position="651"/>
        <end position="669"/>
    </location>
</feature>
<accession>A0A0D6DYK2</accession>
<evidence type="ECO:0000256" key="3">
    <source>
        <dbReference type="ARBA" id="ARBA00022967"/>
    </source>
</evidence>
<proteinExistence type="predicted"/>
<evidence type="ECO:0000313" key="9">
    <source>
        <dbReference type="Proteomes" id="UP000033166"/>
    </source>
</evidence>
<dbReference type="SUPFAM" id="SSF81665">
    <property type="entry name" value="Calcium ATPase, transmembrane domain M"/>
    <property type="match status" value="1"/>
</dbReference>
<feature type="transmembrane region" description="Helical" evidence="6">
    <location>
        <begin position="689"/>
        <end position="710"/>
    </location>
</feature>
<feature type="transmembrane region" description="Helical" evidence="6">
    <location>
        <begin position="237"/>
        <end position="258"/>
    </location>
</feature>
<evidence type="ECO:0000256" key="4">
    <source>
        <dbReference type="ARBA" id="ARBA00022989"/>
    </source>
</evidence>
<dbReference type="InterPro" id="IPR059000">
    <property type="entry name" value="ATPase_P-type_domA"/>
</dbReference>
<dbReference type="InterPro" id="IPR036412">
    <property type="entry name" value="HAD-like_sf"/>
</dbReference>
<dbReference type="SUPFAM" id="SSF56784">
    <property type="entry name" value="HAD-like"/>
    <property type="match status" value="1"/>
</dbReference>
<dbReference type="InterPro" id="IPR001757">
    <property type="entry name" value="P_typ_ATPase"/>
</dbReference>
<dbReference type="InterPro" id="IPR023298">
    <property type="entry name" value="ATPase_P-typ_TM_dom_sf"/>
</dbReference>
<evidence type="ECO:0000313" key="8">
    <source>
        <dbReference type="EMBL" id="CEN28852.1"/>
    </source>
</evidence>
<dbReference type="SFLD" id="SFLDG00002">
    <property type="entry name" value="C1.7:_P-type_atpase_like"/>
    <property type="match status" value="1"/>
</dbReference>
<feature type="transmembrane region" description="Helical" evidence="6">
    <location>
        <begin position="66"/>
        <end position="84"/>
    </location>
</feature>
<dbReference type="SUPFAM" id="SSF81653">
    <property type="entry name" value="Calcium ATPase, transduction domain A"/>
    <property type="match status" value="1"/>
</dbReference>
<dbReference type="Gene3D" id="2.70.150.10">
    <property type="entry name" value="Calcium-transporting ATPase, cytoplasmic transduction domain A"/>
    <property type="match status" value="1"/>
</dbReference>
<feature type="transmembrane region" description="Helical" evidence="6">
    <location>
        <begin position="716"/>
        <end position="733"/>
    </location>
</feature>
<keyword evidence="3" id="KW-1278">Translocase</keyword>
<dbReference type="PANTHER" id="PTHR42861">
    <property type="entry name" value="CALCIUM-TRANSPORTING ATPASE"/>
    <property type="match status" value="1"/>
</dbReference>
<dbReference type="SFLD" id="SFLDF00027">
    <property type="entry name" value="p-type_atpase"/>
    <property type="match status" value="1"/>
</dbReference>
<dbReference type="KEGG" id="lpk:LACPI_1652"/>
<dbReference type="Pfam" id="PF00702">
    <property type="entry name" value="Hydrolase"/>
    <property type="match status" value="1"/>
</dbReference>
<organism evidence="8 9">
    <name type="scientific">Pseudolactococcus piscium MKFS47</name>
    <dbReference type="NCBI Taxonomy" id="297352"/>
    <lineage>
        <taxon>Bacteria</taxon>
        <taxon>Bacillati</taxon>
        <taxon>Bacillota</taxon>
        <taxon>Bacilli</taxon>
        <taxon>Lactobacillales</taxon>
        <taxon>Streptococcaceae</taxon>
        <taxon>Pseudolactococcus</taxon>
    </lineage>
</organism>
<dbReference type="GO" id="GO:0016887">
    <property type="term" value="F:ATP hydrolysis activity"/>
    <property type="evidence" value="ECO:0007669"/>
    <property type="project" value="InterPro"/>
</dbReference>
<evidence type="ECO:0000256" key="1">
    <source>
        <dbReference type="ARBA" id="ARBA00004141"/>
    </source>
</evidence>
<dbReference type="PRINTS" id="PR00120">
    <property type="entry name" value="HATPASE"/>
</dbReference>
<keyword evidence="2 6" id="KW-0812">Transmembrane</keyword>
<evidence type="ECO:0000259" key="7">
    <source>
        <dbReference type="Pfam" id="PF00122"/>
    </source>
</evidence>
<dbReference type="SFLD" id="SFLDS00003">
    <property type="entry name" value="Haloacid_Dehalogenase"/>
    <property type="match status" value="1"/>
</dbReference>
<feature type="transmembrane region" description="Helical" evidence="6">
    <location>
        <begin position="278"/>
        <end position="299"/>
    </location>
</feature>
<name>A0A0D6DYK2_9LACT</name>
<dbReference type="CDD" id="cd02609">
    <property type="entry name" value="P-type_ATPase"/>
    <property type="match status" value="1"/>
</dbReference>
<dbReference type="PROSITE" id="PS00154">
    <property type="entry name" value="ATPASE_E1_E2"/>
    <property type="match status" value="1"/>
</dbReference>
<evidence type="ECO:0000256" key="2">
    <source>
        <dbReference type="ARBA" id="ARBA00022692"/>
    </source>
</evidence>
<feature type="transmembrane region" description="Helical" evidence="6">
    <location>
        <begin position="90"/>
        <end position="108"/>
    </location>
</feature>
<gene>
    <name evidence="8" type="ORF">LACPI_1652</name>
</gene>
<evidence type="ECO:0000256" key="6">
    <source>
        <dbReference type="SAM" id="Phobius"/>
    </source>
</evidence>
<feature type="domain" description="P-type ATPase A" evidence="7">
    <location>
        <begin position="121"/>
        <end position="219"/>
    </location>
</feature>
<dbReference type="InterPro" id="IPR044492">
    <property type="entry name" value="P_typ_ATPase_HD_dom"/>
</dbReference>
<dbReference type="NCBIfam" id="TIGR01494">
    <property type="entry name" value="ATPase_P-type"/>
    <property type="match status" value="2"/>
</dbReference>
<dbReference type="Pfam" id="PF00122">
    <property type="entry name" value="E1-E2_ATPase"/>
    <property type="match status" value="1"/>
</dbReference>